<evidence type="ECO:0000256" key="3">
    <source>
        <dbReference type="SAM" id="SignalP"/>
    </source>
</evidence>
<gene>
    <name evidence="4" type="ORF">DVA86_31185</name>
</gene>
<dbReference type="EMBL" id="CP031320">
    <property type="protein sequence ID" value="AXK36386.1"/>
    <property type="molecule type" value="Genomic_DNA"/>
</dbReference>
<dbReference type="Proteomes" id="UP000254425">
    <property type="component" value="Chromosome"/>
</dbReference>
<sequence>MPNLRERLWPGRRRRRVLGVVAAAALLAAGAGGATAVAHQGDGQGDGHRGGGGHRVISTPDAPEAIGPYSQGISAKNLTFVSGQLPIDPKTGSIPAGSSIEEQTRLVLRNVEAILRADRMSLKQVVSTTVYVADLDDFERFNAAYAEFFGTSAPPARATVEVARVPRDAKVEISAMAVR</sequence>
<dbReference type="InterPro" id="IPR006175">
    <property type="entry name" value="YjgF/YER057c/UK114"/>
</dbReference>
<dbReference type="KEGG" id="sarm:DVA86_31185"/>
<dbReference type="AlphaFoldDB" id="A0A345XXM0"/>
<reference evidence="4 5" key="1">
    <citation type="submission" date="2018-07" db="EMBL/GenBank/DDBJ databases">
        <title>Draft genome of the type strain Streptomyces armeniacus ATCC 15676.</title>
        <authorList>
            <person name="Labana P."/>
            <person name="Gosse J.T."/>
            <person name="Boddy C.N."/>
        </authorList>
    </citation>
    <scope>NUCLEOTIDE SEQUENCE [LARGE SCALE GENOMIC DNA]</scope>
    <source>
        <strain evidence="4 5">ATCC 15676</strain>
    </source>
</reference>
<dbReference type="RefSeq" id="WP_208883296.1">
    <property type="nucleotide sequence ID" value="NZ_CP031320.1"/>
</dbReference>
<dbReference type="CDD" id="cd00448">
    <property type="entry name" value="YjgF_YER057c_UK114_family"/>
    <property type="match status" value="1"/>
</dbReference>
<dbReference type="InterPro" id="IPR019897">
    <property type="entry name" value="RidA_CS"/>
</dbReference>
<dbReference type="NCBIfam" id="TIGR00004">
    <property type="entry name" value="Rid family detoxifying hydrolase"/>
    <property type="match status" value="1"/>
</dbReference>
<dbReference type="InterPro" id="IPR035959">
    <property type="entry name" value="RutC-like_sf"/>
</dbReference>
<evidence type="ECO:0000256" key="2">
    <source>
        <dbReference type="SAM" id="MobiDB-lite"/>
    </source>
</evidence>
<protein>
    <submittedName>
        <fullName evidence="4">RidA family protein</fullName>
    </submittedName>
</protein>
<feature type="region of interest" description="Disordered" evidence="2">
    <location>
        <begin position="36"/>
        <end position="64"/>
    </location>
</feature>
<keyword evidence="5" id="KW-1185">Reference proteome</keyword>
<feature type="signal peptide" evidence="3">
    <location>
        <begin position="1"/>
        <end position="36"/>
    </location>
</feature>
<dbReference type="Pfam" id="PF01042">
    <property type="entry name" value="Ribonuc_L-PSP"/>
    <property type="match status" value="1"/>
</dbReference>
<proteinExistence type="inferred from homology"/>
<dbReference type="InterPro" id="IPR006056">
    <property type="entry name" value="RidA"/>
</dbReference>
<evidence type="ECO:0000313" key="5">
    <source>
        <dbReference type="Proteomes" id="UP000254425"/>
    </source>
</evidence>
<dbReference type="PANTHER" id="PTHR11803:SF39">
    <property type="entry name" value="2-IMINOBUTANOATE_2-IMINOPROPANOATE DEAMINASE"/>
    <property type="match status" value="1"/>
</dbReference>
<keyword evidence="3" id="KW-0732">Signal</keyword>
<feature type="chain" id="PRO_5016957104" evidence="3">
    <location>
        <begin position="37"/>
        <end position="179"/>
    </location>
</feature>
<organism evidence="4 5">
    <name type="scientific">Streptomyces armeniacus</name>
    <dbReference type="NCBI Taxonomy" id="83291"/>
    <lineage>
        <taxon>Bacteria</taxon>
        <taxon>Bacillati</taxon>
        <taxon>Actinomycetota</taxon>
        <taxon>Actinomycetes</taxon>
        <taxon>Kitasatosporales</taxon>
        <taxon>Streptomycetaceae</taxon>
        <taxon>Streptomyces</taxon>
    </lineage>
</organism>
<dbReference type="PANTHER" id="PTHR11803">
    <property type="entry name" value="2-IMINOBUTANOATE/2-IMINOPROPANOATE DEAMINASE RIDA"/>
    <property type="match status" value="1"/>
</dbReference>
<dbReference type="FunFam" id="3.30.1330.40:FF:000001">
    <property type="entry name" value="L-PSP family endoribonuclease"/>
    <property type="match status" value="1"/>
</dbReference>
<dbReference type="PROSITE" id="PS51318">
    <property type="entry name" value="TAT"/>
    <property type="match status" value="1"/>
</dbReference>
<dbReference type="GO" id="GO:0019239">
    <property type="term" value="F:deaminase activity"/>
    <property type="evidence" value="ECO:0007669"/>
    <property type="project" value="TreeGrafter"/>
</dbReference>
<evidence type="ECO:0000313" key="4">
    <source>
        <dbReference type="EMBL" id="AXK36386.1"/>
    </source>
</evidence>
<evidence type="ECO:0000256" key="1">
    <source>
        <dbReference type="ARBA" id="ARBA00010552"/>
    </source>
</evidence>
<name>A0A345XXM0_9ACTN</name>
<dbReference type="Gene3D" id="3.30.1330.40">
    <property type="entry name" value="RutC-like"/>
    <property type="match status" value="1"/>
</dbReference>
<dbReference type="InterPro" id="IPR006311">
    <property type="entry name" value="TAT_signal"/>
</dbReference>
<dbReference type="GO" id="GO:0005829">
    <property type="term" value="C:cytosol"/>
    <property type="evidence" value="ECO:0007669"/>
    <property type="project" value="TreeGrafter"/>
</dbReference>
<dbReference type="SUPFAM" id="SSF55298">
    <property type="entry name" value="YjgF-like"/>
    <property type="match status" value="1"/>
</dbReference>
<comment type="similarity">
    <text evidence="1">Belongs to the RutC family.</text>
</comment>
<accession>A0A345XXM0</accession>
<dbReference type="PROSITE" id="PS01094">
    <property type="entry name" value="UPF0076"/>
    <property type="match status" value="1"/>
</dbReference>